<comment type="similarity">
    <text evidence="2">Belongs to the TsaE family.</text>
</comment>
<name>A0A0S7WW37_UNCT6</name>
<dbReference type="EMBL" id="LIZS01000004">
    <property type="protein sequence ID" value="KPJ54372.1"/>
    <property type="molecule type" value="Genomic_DNA"/>
</dbReference>
<dbReference type="InterPro" id="IPR027417">
    <property type="entry name" value="P-loop_NTPase"/>
</dbReference>
<evidence type="ECO:0000256" key="9">
    <source>
        <dbReference type="ARBA" id="ARBA00022842"/>
    </source>
</evidence>
<evidence type="ECO:0000313" key="12">
    <source>
        <dbReference type="Proteomes" id="UP000052008"/>
    </source>
</evidence>
<keyword evidence="4" id="KW-0963">Cytoplasm</keyword>
<keyword evidence="9" id="KW-0460">Magnesium</keyword>
<proteinExistence type="inferred from homology"/>
<evidence type="ECO:0000256" key="1">
    <source>
        <dbReference type="ARBA" id="ARBA00004496"/>
    </source>
</evidence>
<evidence type="ECO:0000256" key="3">
    <source>
        <dbReference type="ARBA" id="ARBA00019010"/>
    </source>
</evidence>
<dbReference type="Gene3D" id="3.40.50.300">
    <property type="entry name" value="P-loop containing nucleotide triphosphate hydrolases"/>
    <property type="match status" value="1"/>
</dbReference>
<evidence type="ECO:0000313" key="11">
    <source>
        <dbReference type="EMBL" id="KPJ54372.1"/>
    </source>
</evidence>
<keyword evidence="7" id="KW-0547">Nucleotide-binding</keyword>
<protein>
    <recommendedName>
        <fullName evidence="3">tRNA threonylcarbamoyladenosine biosynthesis protein TsaE</fullName>
    </recommendedName>
    <alternativeName>
        <fullName evidence="10">t(6)A37 threonylcarbamoyladenosine biosynthesis protein TsaE</fullName>
    </alternativeName>
</protein>
<dbReference type="GO" id="GO:0002949">
    <property type="term" value="P:tRNA threonylcarbamoyladenosine modification"/>
    <property type="evidence" value="ECO:0007669"/>
    <property type="project" value="InterPro"/>
</dbReference>
<dbReference type="GO" id="GO:0005524">
    <property type="term" value="F:ATP binding"/>
    <property type="evidence" value="ECO:0007669"/>
    <property type="project" value="UniProtKB-KW"/>
</dbReference>
<dbReference type="GO" id="GO:0005737">
    <property type="term" value="C:cytoplasm"/>
    <property type="evidence" value="ECO:0007669"/>
    <property type="project" value="UniProtKB-SubCell"/>
</dbReference>
<comment type="subcellular location">
    <subcellularLocation>
        <location evidence="1">Cytoplasm</location>
    </subcellularLocation>
</comment>
<keyword evidence="6" id="KW-0479">Metal-binding</keyword>
<evidence type="ECO:0000256" key="5">
    <source>
        <dbReference type="ARBA" id="ARBA00022694"/>
    </source>
</evidence>
<dbReference type="PANTHER" id="PTHR33540">
    <property type="entry name" value="TRNA THREONYLCARBAMOYLADENOSINE BIOSYNTHESIS PROTEIN TSAE"/>
    <property type="match status" value="1"/>
</dbReference>
<dbReference type="GO" id="GO:0046872">
    <property type="term" value="F:metal ion binding"/>
    <property type="evidence" value="ECO:0007669"/>
    <property type="project" value="UniProtKB-KW"/>
</dbReference>
<dbReference type="InterPro" id="IPR003442">
    <property type="entry name" value="T6A_TsaE"/>
</dbReference>
<dbReference type="Pfam" id="PF02367">
    <property type="entry name" value="TsaE"/>
    <property type="match status" value="1"/>
</dbReference>
<dbReference type="Proteomes" id="UP000052008">
    <property type="component" value="Unassembled WGS sequence"/>
</dbReference>
<comment type="caution">
    <text evidence="11">The sequence shown here is derived from an EMBL/GenBank/DDBJ whole genome shotgun (WGS) entry which is preliminary data.</text>
</comment>
<keyword evidence="8" id="KW-0067">ATP-binding</keyword>
<gene>
    <name evidence="11" type="ORF">AMJ39_00800</name>
</gene>
<dbReference type="PANTHER" id="PTHR33540:SF2">
    <property type="entry name" value="TRNA THREONYLCARBAMOYLADENOSINE BIOSYNTHESIS PROTEIN TSAE"/>
    <property type="match status" value="1"/>
</dbReference>
<dbReference type="STRING" id="1703770.AMJ39_00800"/>
<keyword evidence="5" id="KW-0819">tRNA processing</keyword>
<dbReference type="AlphaFoldDB" id="A0A0S7WW37"/>
<evidence type="ECO:0000256" key="6">
    <source>
        <dbReference type="ARBA" id="ARBA00022723"/>
    </source>
</evidence>
<reference evidence="11 12" key="1">
    <citation type="journal article" date="2015" name="Microbiome">
        <title>Genomic resolution of linkages in carbon, nitrogen, and sulfur cycling among widespread estuary sediment bacteria.</title>
        <authorList>
            <person name="Baker B.J."/>
            <person name="Lazar C.S."/>
            <person name="Teske A.P."/>
            <person name="Dick G.J."/>
        </authorList>
    </citation>
    <scope>NUCLEOTIDE SEQUENCE [LARGE SCALE GENOMIC DNA]</scope>
    <source>
        <strain evidence="11">DG_24</strain>
    </source>
</reference>
<accession>A0A0S7WW37</accession>
<dbReference type="SUPFAM" id="SSF52540">
    <property type="entry name" value="P-loop containing nucleoside triphosphate hydrolases"/>
    <property type="match status" value="1"/>
</dbReference>
<evidence type="ECO:0000256" key="7">
    <source>
        <dbReference type="ARBA" id="ARBA00022741"/>
    </source>
</evidence>
<evidence type="ECO:0000256" key="8">
    <source>
        <dbReference type="ARBA" id="ARBA00022840"/>
    </source>
</evidence>
<evidence type="ECO:0000256" key="10">
    <source>
        <dbReference type="ARBA" id="ARBA00032441"/>
    </source>
</evidence>
<organism evidence="11 12">
    <name type="scientific">candidate division TA06 bacterium DG_24</name>
    <dbReference type="NCBI Taxonomy" id="1703770"/>
    <lineage>
        <taxon>Bacteria</taxon>
        <taxon>Bacteria division TA06</taxon>
    </lineage>
</organism>
<evidence type="ECO:0000256" key="4">
    <source>
        <dbReference type="ARBA" id="ARBA00022490"/>
    </source>
</evidence>
<dbReference type="NCBIfam" id="TIGR00150">
    <property type="entry name" value="T6A_YjeE"/>
    <property type="match status" value="1"/>
</dbReference>
<evidence type="ECO:0000256" key="2">
    <source>
        <dbReference type="ARBA" id="ARBA00007599"/>
    </source>
</evidence>
<sequence>MKNLHIESIERGINPTLVLITESGHDTRSLGRMLGSLIRRATFIGLTGPLGSGKTCFAQGVADGLGVRSRVRSPSYILVAEHAGVLPFYHIDLYRIDDAHEVADLGWDEYLGVDAVVVVEWPEKAGGLVPASKIDVDISHLAPLERRLTISATGTQEGRLVGDLAGLLWESARGAGEAEPLDRGTSG</sequence>